<dbReference type="EMBL" id="BMAU01021236">
    <property type="protein sequence ID" value="GFY03312.1"/>
    <property type="molecule type" value="Genomic_DNA"/>
</dbReference>
<sequence>MLKLKHNYREQIKILNDIIPDLISKISGEYIRLYTHSSDEHRSLTHALAKGNDFEYYVIHPKEIKPIKIVIKGLPIFTKADEIICNLEDLVYTVTSCSQLISKRTKTPLPFFLIILPKNIHNISIFDLIHLGYMQVKLEEYFIRGVTQRLKCNHFFHTAANCHQKTSYRSCGKDHLTKNCSIKKRQENLFCINCEMYGHPACYTKCPNFTVRKKGTPINKTQIQWRNSP</sequence>
<dbReference type="AlphaFoldDB" id="A0A8X6S5L1"/>
<keyword evidence="3" id="KW-1185">Reference proteome</keyword>
<organism evidence="2 3">
    <name type="scientific">Trichonephila clavipes</name>
    <name type="common">Golden silk orbweaver</name>
    <name type="synonym">Nephila clavipes</name>
    <dbReference type="NCBI Taxonomy" id="2585209"/>
    <lineage>
        <taxon>Eukaryota</taxon>
        <taxon>Metazoa</taxon>
        <taxon>Ecdysozoa</taxon>
        <taxon>Arthropoda</taxon>
        <taxon>Chelicerata</taxon>
        <taxon>Arachnida</taxon>
        <taxon>Araneae</taxon>
        <taxon>Araneomorphae</taxon>
        <taxon>Entelegynae</taxon>
        <taxon>Araneoidea</taxon>
        <taxon>Nephilidae</taxon>
        <taxon>Trichonephila</taxon>
    </lineage>
</organism>
<proteinExistence type="predicted"/>
<dbReference type="Proteomes" id="UP000887159">
    <property type="component" value="Unassembled WGS sequence"/>
</dbReference>
<evidence type="ECO:0000313" key="2">
    <source>
        <dbReference type="EMBL" id="GFY03312.1"/>
    </source>
</evidence>
<feature type="domain" description="Pre-C2HC" evidence="1">
    <location>
        <begin position="82"/>
        <end position="140"/>
    </location>
</feature>
<gene>
    <name evidence="2" type="primary">ORF1_1</name>
    <name evidence="2" type="ORF">TNCV_1172701</name>
</gene>
<comment type="caution">
    <text evidence="2">The sequence shown here is derived from an EMBL/GenBank/DDBJ whole genome shotgun (WGS) entry which is preliminary data.</text>
</comment>
<accession>A0A8X6S5L1</accession>
<name>A0A8X6S5L1_TRICX</name>
<dbReference type="Pfam" id="PF07530">
    <property type="entry name" value="PRE_C2HC"/>
    <property type="match status" value="1"/>
</dbReference>
<dbReference type="InterPro" id="IPR006579">
    <property type="entry name" value="Pre_C2HC_dom"/>
</dbReference>
<evidence type="ECO:0000259" key="1">
    <source>
        <dbReference type="Pfam" id="PF07530"/>
    </source>
</evidence>
<evidence type="ECO:0000313" key="3">
    <source>
        <dbReference type="Proteomes" id="UP000887159"/>
    </source>
</evidence>
<reference evidence="2" key="1">
    <citation type="submission" date="2020-08" db="EMBL/GenBank/DDBJ databases">
        <title>Multicomponent nature underlies the extraordinary mechanical properties of spider dragline silk.</title>
        <authorList>
            <person name="Kono N."/>
            <person name="Nakamura H."/>
            <person name="Mori M."/>
            <person name="Yoshida Y."/>
            <person name="Ohtoshi R."/>
            <person name="Malay A.D."/>
            <person name="Moran D.A.P."/>
            <person name="Tomita M."/>
            <person name="Numata K."/>
            <person name="Arakawa K."/>
        </authorList>
    </citation>
    <scope>NUCLEOTIDE SEQUENCE</scope>
</reference>
<protein>
    <submittedName>
        <fullName evidence="2">Nucleic-acid-binding protein from transposon X-element</fullName>
    </submittedName>
</protein>